<dbReference type="NCBIfam" id="TIGR00368">
    <property type="entry name" value="YifB family Mg chelatase-like AAA ATPase"/>
    <property type="match status" value="1"/>
</dbReference>
<dbReference type="Pfam" id="PF01078">
    <property type="entry name" value="Mg_chelatase"/>
    <property type="match status" value="1"/>
</dbReference>
<dbReference type="SUPFAM" id="SSF52540">
    <property type="entry name" value="P-loop containing nucleoside triphosphate hydrolases"/>
    <property type="match status" value="1"/>
</dbReference>
<evidence type="ECO:0000256" key="1">
    <source>
        <dbReference type="ARBA" id="ARBA00006354"/>
    </source>
</evidence>
<evidence type="ECO:0000313" key="4">
    <source>
        <dbReference type="Proteomes" id="UP000244867"/>
    </source>
</evidence>
<dbReference type="InterPro" id="IPR004482">
    <property type="entry name" value="Mg_chelat-rel"/>
</dbReference>
<feature type="domain" description="AAA+ ATPase" evidence="2">
    <location>
        <begin position="232"/>
        <end position="406"/>
    </location>
</feature>
<dbReference type="Gene3D" id="3.40.50.300">
    <property type="entry name" value="P-loop containing nucleotide triphosphate hydrolases"/>
    <property type="match status" value="1"/>
</dbReference>
<proteinExistence type="inferred from homology"/>
<comment type="similarity">
    <text evidence="1">Belongs to the Mg-chelatase subunits D/I family. ComM subfamily.</text>
</comment>
<accession>A0A2R7YXD4</accession>
<dbReference type="RefSeq" id="WP_108344910.1">
    <property type="nucleotide sequence ID" value="NZ_PYXZ01000005.1"/>
</dbReference>
<keyword evidence="4" id="KW-1185">Reference proteome</keyword>
<dbReference type="GO" id="GO:0005524">
    <property type="term" value="F:ATP binding"/>
    <property type="evidence" value="ECO:0007669"/>
    <property type="project" value="InterPro"/>
</dbReference>
<dbReference type="InterPro" id="IPR020568">
    <property type="entry name" value="Ribosomal_Su5_D2-typ_SF"/>
</dbReference>
<evidence type="ECO:0000313" key="3">
    <source>
        <dbReference type="EMBL" id="PUA80716.1"/>
    </source>
</evidence>
<dbReference type="SMART" id="SM00382">
    <property type="entry name" value="AAA"/>
    <property type="match status" value="1"/>
</dbReference>
<dbReference type="InterPro" id="IPR014721">
    <property type="entry name" value="Ribsml_uS5_D2-typ_fold_subgr"/>
</dbReference>
<dbReference type="InterPro" id="IPR045006">
    <property type="entry name" value="CHLI-like"/>
</dbReference>
<dbReference type="InterPro" id="IPR025158">
    <property type="entry name" value="Mg_chelat-rel_C"/>
</dbReference>
<dbReference type="InterPro" id="IPR000523">
    <property type="entry name" value="Mg_chelatse_chII-like_cat_dom"/>
</dbReference>
<dbReference type="OrthoDB" id="9813147at2"/>
<dbReference type="SUPFAM" id="SSF54211">
    <property type="entry name" value="Ribosomal protein S5 domain 2-like"/>
    <property type="match status" value="1"/>
</dbReference>
<name>A0A2R7YXD4_9ACTN</name>
<dbReference type="Pfam" id="PF13541">
    <property type="entry name" value="ChlI"/>
    <property type="match status" value="1"/>
</dbReference>
<dbReference type="InterPro" id="IPR003593">
    <property type="entry name" value="AAA+_ATPase"/>
</dbReference>
<gene>
    <name evidence="3" type="ORF">C7S10_13280</name>
</gene>
<evidence type="ECO:0000259" key="2">
    <source>
        <dbReference type="SMART" id="SM00382"/>
    </source>
</evidence>
<reference evidence="3 4" key="1">
    <citation type="submission" date="2018-03" db="EMBL/GenBank/DDBJ databases">
        <authorList>
            <person name="Keele B.F."/>
        </authorList>
    </citation>
    <scope>NUCLEOTIDE SEQUENCE [LARGE SCALE GENOMIC DNA]</scope>
    <source>
        <strain evidence="3 4">IB-3</strain>
    </source>
</reference>
<dbReference type="Proteomes" id="UP000244867">
    <property type="component" value="Unassembled WGS sequence"/>
</dbReference>
<dbReference type="PANTHER" id="PTHR32039">
    <property type="entry name" value="MAGNESIUM-CHELATASE SUBUNIT CHLI"/>
    <property type="match status" value="1"/>
</dbReference>
<dbReference type="AlphaFoldDB" id="A0A2R7YXD4"/>
<protein>
    <submittedName>
        <fullName evidence="3">Magnesium chelatase</fullName>
    </submittedName>
</protein>
<dbReference type="InterPro" id="IPR027417">
    <property type="entry name" value="P-loop_NTPase"/>
</dbReference>
<dbReference type="EMBL" id="PYXZ01000005">
    <property type="protein sequence ID" value="PUA80716.1"/>
    <property type="molecule type" value="Genomic_DNA"/>
</dbReference>
<sequence length="536" mass="56804">MTALATARSLALAGTAGHLIDVQVDISPGIPGTSLVGRPDKALQEARDRVRMAITNAAPPWPATRRVTILLAPADLPKRGTHFDLAIAVAVKCADQSKPREGAADHRVPPASLEDTAFIGELTLSGHLRPVSGVLPMVLAARERGIRRVFVPEPQAGEAAMVPGMTVFGMRSLAQVVAELRGEEVPGAPPVEGSSSGRLLSWRGQDLRDEVDMAEVEGMEDVVFAVTVAAVGGHHIMLSGPRGAGKTTVAERIPTILPDLTLEQSLEVTAVHSLVGALDALVTRPPWFQPHHDASRASILGGGTGRARPGEVSLAHHGVLFLDEFPLFRSDVIDALRQPLEAGEVTIARGEESATFPARAMVVLAANPCPCGNFHATGAGLECDCTDPIRRNYQRKLSGPIVDRIDIWRELQHMPGHRGRDPFARRHSSADIRAAVAAARARQVARYAGLGFALNSAVPGPVLAERWPLPPDGQRILDDAMTRGTLTRRGITRVHRVALSVADLAGRPAPLLEDVETALALRSGGAIGLAAMELAS</sequence>
<comment type="caution">
    <text evidence="3">The sequence shown here is derived from an EMBL/GenBank/DDBJ whole genome shotgun (WGS) entry which is preliminary data.</text>
</comment>
<dbReference type="Pfam" id="PF13335">
    <property type="entry name" value="Mg_chelatase_C"/>
    <property type="match status" value="1"/>
</dbReference>
<dbReference type="Gene3D" id="3.30.230.10">
    <property type="match status" value="1"/>
</dbReference>
<dbReference type="PANTHER" id="PTHR32039:SF7">
    <property type="entry name" value="COMPETENCE PROTEIN COMM"/>
    <property type="match status" value="1"/>
</dbReference>
<organism evidence="3 4">
    <name type="scientific">Nocardioides currus</name>
    <dbReference type="NCBI Taxonomy" id="2133958"/>
    <lineage>
        <taxon>Bacteria</taxon>
        <taxon>Bacillati</taxon>
        <taxon>Actinomycetota</taxon>
        <taxon>Actinomycetes</taxon>
        <taxon>Propionibacteriales</taxon>
        <taxon>Nocardioidaceae</taxon>
        <taxon>Nocardioides</taxon>
    </lineage>
</organism>